<evidence type="ECO:0000313" key="8">
    <source>
        <dbReference type="Proteomes" id="UP000586704"/>
    </source>
</evidence>
<evidence type="ECO:0000256" key="5">
    <source>
        <dbReference type="RuleBase" id="RU004020"/>
    </source>
</evidence>
<feature type="non-terminal residue" evidence="7">
    <location>
        <position position="146"/>
    </location>
</feature>
<dbReference type="InterPro" id="IPR000232">
    <property type="entry name" value="HSF_DNA-bd"/>
</dbReference>
<accession>A0A7L4N237</accession>
<keyword evidence="8" id="KW-1185">Reference proteome</keyword>
<evidence type="ECO:0000259" key="6">
    <source>
        <dbReference type="SMART" id="SM00415"/>
    </source>
</evidence>
<feature type="non-terminal residue" evidence="7">
    <location>
        <position position="1"/>
    </location>
</feature>
<keyword evidence="3" id="KW-0238">DNA-binding</keyword>
<feature type="domain" description="HSF-type DNA-binding" evidence="6">
    <location>
        <begin position="5"/>
        <end position="122"/>
    </location>
</feature>
<comment type="subcellular location">
    <subcellularLocation>
        <location evidence="1">Nucleus</location>
    </subcellularLocation>
</comment>
<dbReference type="OrthoDB" id="9396505at2759"/>
<keyword evidence="4" id="KW-0539">Nucleus</keyword>
<reference evidence="7 8" key="1">
    <citation type="submission" date="2020-02" db="EMBL/GenBank/DDBJ databases">
        <title>Bird 10,000 Genomes (B10K) Project - Family phase.</title>
        <authorList>
            <person name="Zhang G."/>
        </authorList>
    </citation>
    <scope>NUCLEOTIDE SEQUENCE [LARGE SCALE GENOMIC DNA]</scope>
    <source>
        <strain evidence="7">B10K-DU-013-51</strain>
        <tissue evidence="7">Mixed tissue sample</tissue>
    </source>
</reference>
<dbReference type="GO" id="GO:0043565">
    <property type="term" value="F:sequence-specific DNA binding"/>
    <property type="evidence" value="ECO:0007669"/>
    <property type="project" value="InterPro"/>
</dbReference>
<evidence type="ECO:0000256" key="2">
    <source>
        <dbReference type="ARBA" id="ARBA00006403"/>
    </source>
</evidence>
<proteinExistence type="inferred from homology"/>
<comment type="similarity">
    <text evidence="2 5">Belongs to the HSF family.</text>
</comment>
<dbReference type="PANTHER" id="PTHR10015">
    <property type="entry name" value="HEAT SHOCK TRANSCRIPTION FACTOR"/>
    <property type="match status" value="1"/>
</dbReference>
<name>A0A7L4N237_9AVES</name>
<dbReference type="InterPro" id="IPR036390">
    <property type="entry name" value="WH_DNA-bd_sf"/>
</dbReference>
<evidence type="ECO:0000256" key="1">
    <source>
        <dbReference type="ARBA" id="ARBA00004123"/>
    </source>
</evidence>
<dbReference type="GO" id="GO:0005634">
    <property type="term" value="C:nucleus"/>
    <property type="evidence" value="ECO:0007669"/>
    <property type="project" value="UniProtKB-SubCell"/>
</dbReference>
<protein>
    <submittedName>
        <fullName evidence="7">HSF5 protein</fullName>
    </submittedName>
</protein>
<dbReference type="Pfam" id="PF00447">
    <property type="entry name" value="HSF_DNA-bind"/>
    <property type="match status" value="1"/>
</dbReference>
<evidence type="ECO:0000256" key="4">
    <source>
        <dbReference type="ARBA" id="ARBA00023242"/>
    </source>
</evidence>
<dbReference type="InterPro" id="IPR036388">
    <property type="entry name" value="WH-like_DNA-bd_sf"/>
</dbReference>
<dbReference type="SUPFAM" id="SSF46785">
    <property type="entry name" value="Winged helix' DNA-binding domain"/>
    <property type="match status" value="1"/>
</dbReference>
<evidence type="ECO:0000256" key="3">
    <source>
        <dbReference type="ARBA" id="ARBA00023125"/>
    </source>
</evidence>
<dbReference type="AlphaFoldDB" id="A0A7L4N237"/>
<dbReference type="GO" id="GO:0003700">
    <property type="term" value="F:DNA-binding transcription factor activity"/>
    <property type="evidence" value="ECO:0007669"/>
    <property type="project" value="InterPro"/>
</dbReference>
<sequence>PDSIRPDGFPAKLWWLVNNPRVRSVCWDSRGRTVLIEEHLFVREVLGVGPGAGGAGEVTGVAITFNTKNFRSFVRQLNLYGFRKLLADQAAPASGNTSHLHCYRSPHFCRDRPDLIVHLKRQARAKKANLATLLQLPANLPPSVPG</sequence>
<dbReference type="SMART" id="SM00415">
    <property type="entry name" value="HSF"/>
    <property type="match status" value="1"/>
</dbReference>
<gene>
    <name evidence="7" type="primary">Hsf5</name>
    <name evidence="7" type="ORF">CEYCYA_R02092</name>
</gene>
<dbReference type="Gene3D" id="1.10.10.10">
    <property type="entry name" value="Winged helix-like DNA-binding domain superfamily/Winged helix DNA-binding domain"/>
    <property type="match status" value="1"/>
</dbReference>
<organism evidence="7 8">
    <name type="scientific">Ceyx cyanopectus</name>
    <name type="common">Indigo-banded kingfisher</name>
    <dbReference type="NCBI Taxonomy" id="390723"/>
    <lineage>
        <taxon>Eukaryota</taxon>
        <taxon>Metazoa</taxon>
        <taxon>Chordata</taxon>
        <taxon>Craniata</taxon>
        <taxon>Vertebrata</taxon>
        <taxon>Euteleostomi</taxon>
        <taxon>Archelosauria</taxon>
        <taxon>Archosauria</taxon>
        <taxon>Dinosauria</taxon>
        <taxon>Saurischia</taxon>
        <taxon>Theropoda</taxon>
        <taxon>Coelurosauria</taxon>
        <taxon>Aves</taxon>
        <taxon>Neognathae</taxon>
        <taxon>Neoaves</taxon>
        <taxon>Telluraves</taxon>
        <taxon>Coraciimorphae</taxon>
        <taxon>Coraciiformes</taxon>
        <taxon>Alcedinidae</taxon>
        <taxon>Ceyx</taxon>
    </lineage>
</organism>
<comment type="caution">
    <text evidence="7">The sequence shown here is derived from an EMBL/GenBank/DDBJ whole genome shotgun (WGS) entry which is preliminary data.</text>
</comment>
<dbReference type="EMBL" id="VYZU01023326">
    <property type="protein sequence ID" value="NXY83602.1"/>
    <property type="molecule type" value="Genomic_DNA"/>
</dbReference>
<dbReference type="PANTHER" id="PTHR10015:SF465">
    <property type="entry name" value="HSF-TYPE DNA-BINDING DOMAIN-CONTAINING PROTEIN"/>
    <property type="match status" value="1"/>
</dbReference>
<evidence type="ECO:0000313" key="7">
    <source>
        <dbReference type="EMBL" id="NXY83602.1"/>
    </source>
</evidence>
<dbReference type="Proteomes" id="UP000586704">
    <property type="component" value="Unassembled WGS sequence"/>
</dbReference>